<dbReference type="Gene3D" id="2.170.150.80">
    <property type="entry name" value="NAC domain"/>
    <property type="match status" value="1"/>
</dbReference>
<dbReference type="GO" id="GO:0005634">
    <property type="term" value="C:nucleus"/>
    <property type="evidence" value="ECO:0007669"/>
    <property type="project" value="UniProtKB-SubCell"/>
</dbReference>
<keyword evidence="9" id="KW-0804">Transcription</keyword>
<evidence type="ECO:0000256" key="6">
    <source>
        <dbReference type="ARBA" id="ARBA00023125"/>
    </source>
</evidence>
<keyword evidence="4 12" id="KW-1133">Transmembrane helix</keyword>
<evidence type="ECO:0000256" key="9">
    <source>
        <dbReference type="ARBA" id="ARBA00023163"/>
    </source>
</evidence>
<keyword evidence="6" id="KW-0238">DNA-binding</keyword>
<evidence type="ECO:0000256" key="7">
    <source>
        <dbReference type="ARBA" id="ARBA00023136"/>
    </source>
</evidence>
<keyword evidence="15" id="KW-1185">Reference proteome</keyword>
<evidence type="ECO:0000313" key="15">
    <source>
        <dbReference type="Proteomes" id="UP000824120"/>
    </source>
</evidence>
<reference evidence="14 15" key="1">
    <citation type="submission" date="2020-09" db="EMBL/GenBank/DDBJ databases">
        <title>De no assembly of potato wild relative species, Solanum commersonii.</title>
        <authorList>
            <person name="Cho K."/>
        </authorList>
    </citation>
    <scope>NUCLEOTIDE SEQUENCE [LARGE SCALE GENOMIC DNA]</scope>
    <source>
        <strain evidence="14">LZ3.2</strain>
        <tissue evidence="14">Leaf</tissue>
    </source>
</reference>
<dbReference type="InterPro" id="IPR003441">
    <property type="entry name" value="NAC-dom"/>
</dbReference>
<evidence type="ECO:0000313" key="14">
    <source>
        <dbReference type="EMBL" id="KAG5617385.1"/>
    </source>
</evidence>
<sequence length="742" mass="82914">MMAVLPGENPIAVLPVDKQMGIPPLNTLPVGYRFRPTDEELVNHYLRLKINGADGQVSVIREVDICKLEPWDLPDLSVVESHDNEWFFFCPKDRKYQNGQRLNRATERGYWKATGKDRNIVTKKGAKIGMKKTLVYYIGRAPEGKRTHWVIHEYRATEKSLDGSHPGQIDCIMVQLLVALIRFYDVIIYIRCCLVHINNALCNTLHSHVVGYLNICGWSHKIVHVLANFTAIEIHLMGLYYQPHGVVINENYFILGNVICLLQGAFVLCRLFRKNDLKQDEHVENSNLDAEQNASVDKSPAEDELSEAATPLTVIQPLSDCDKSYAAKFSKGKMYDKQIPIESHSNSCIADDTEDQMLDITSIPPVQDLEKELGNFYDPSSQPDWKIFSPLHSQMQVELGSSYLQAPFNNDICGYQKDVQFPYGTNALEINDFLNSILVNSDEFSCEDSGQELASHHIDTQNYSITGPVIKDSGSCSESEAEVTQGQVEPDFFDPEVLWDNFDREAAVKREVNSLEPTVLKARSPLGASYDGNDYAVGNLGFFQNTYPGHYGYPASIGGSQVPNFLKVEQSGFRNNVVSTESGLGTGIKLRTRQMHNQLDDTQFNQPDDTQSRPQGTAHRRIRLQVKMQVGPVECRMRSDSSQGAEIHQAVAEGEKDSDEHSSTTSDNTTHKDLGGVVGETDDLSTRVKDADDSPVQESLDVSLKTATKRSSSSHVYMSKVLVVASLLVVFIGVWGCFRLCV</sequence>
<dbReference type="FunFam" id="2.170.150.80:FF:000002">
    <property type="entry name" value="Nac domain-containing protein 86"/>
    <property type="match status" value="1"/>
</dbReference>
<dbReference type="AlphaFoldDB" id="A0A9J5ZYN2"/>
<evidence type="ECO:0000256" key="8">
    <source>
        <dbReference type="ARBA" id="ARBA00023159"/>
    </source>
</evidence>
<keyword evidence="10" id="KW-0539">Nucleus</keyword>
<accession>A0A9J5ZYN2</accession>
<evidence type="ECO:0000256" key="12">
    <source>
        <dbReference type="SAM" id="Phobius"/>
    </source>
</evidence>
<evidence type="ECO:0000256" key="4">
    <source>
        <dbReference type="ARBA" id="ARBA00022989"/>
    </source>
</evidence>
<keyword evidence="8" id="KW-0010">Activator</keyword>
<comment type="caution">
    <text evidence="14">The sequence shown here is derived from an EMBL/GenBank/DDBJ whole genome shotgun (WGS) entry which is preliminary data.</text>
</comment>
<dbReference type="Pfam" id="PF02365">
    <property type="entry name" value="NAM"/>
    <property type="match status" value="1"/>
</dbReference>
<evidence type="ECO:0000256" key="11">
    <source>
        <dbReference type="SAM" id="MobiDB-lite"/>
    </source>
</evidence>
<dbReference type="InterPro" id="IPR036093">
    <property type="entry name" value="NAC_dom_sf"/>
</dbReference>
<dbReference type="PANTHER" id="PTHR31744">
    <property type="entry name" value="PROTEIN CUP-SHAPED COTYLEDON 2-RELATED"/>
    <property type="match status" value="1"/>
</dbReference>
<feature type="compositionally biased region" description="Basic and acidic residues" evidence="11">
    <location>
        <begin position="653"/>
        <end position="662"/>
    </location>
</feature>
<feature type="compositionally biased region" description="Polar residues" evidence="11">
    <location>
        <begin position="598"/>
        <end position="615"/>
    </location>
</feature>
<dbReference type="OrthoDB" id="737278at2759"/>
<keyword evidence="5" id="KW-0805">Transcription regulation</keyword>
<comment type="subcellular location">
    <subcellularLocation>
        <location evidence="2">Membrane</location>
        <topology evidence="2">Single-pass membrane protein</topology>
    </subcellularLocation>
    <subcellularLocation>
        <location evidence="1">Nucleus</location>
    </subcellularLocation>
</comment>
<dbReference type="GO" id="GO:0000976">
    <property type="term" value="F:transcription cis-regulatory region binding"/>
    <property type="evidence" value="ECO:0007669"/>
    <property type="project" value="UniProtKB-ARBA"/>
</dbReference>
<evidence type="ECO:0000256" key="10">
    <source>
        <dbReference type="ARBA" id="ARBA00023242"/>
    </source>
</evidence>
<dbReference type="SUPFAM" id="SSF101941">
    <property type="entry name" value="NAC domain"/>
    <property type="match status" value="1"/>
</dbReference>
<keyword evidence="7 12" id="KW-0472">Membrane</keyword>
<feature type="compositionally biased region" description="Polar residues" evidence="11">
    <location>
        <begin position="285"/>
        <end position="296"/>
    </location>
</feature>
<dbReference type="PANTHER" id="PTHR31744:SF216">
    <property type="entry name" value="NAC TRANSCRIPTION FACTOR"/>
    <property type="match status" value="1"/>
</dbReference>
<evidence type="ECO:0000259" key="13">
    <source>
        <dbReference type="PROSITE" id="PS51005"/>
    </source>
</evidence>
<evidence type="ECO:0000256" key="1">
    <source>
        <dbReference type="ARBA" id="ARBA00004123"/>
    </source>
</evidence>
<dbReference type="Proteomes" id="UP000824120">
    <property type="component" value="Chromosome 3"/>
</dbReference>
<keyword evidence="3 12" id="KW-0812">Transmembrane</keyword>
<feature type="region of interest" description="Disordered" evidence="11">
    <location>
        <begin position="598"/>
        <end position="698"/>
    </location>
</feature>
<name>A0A9J5ZYN2_SOLCO</name>
<feature type="transmembrane region" description="Helical" evidence="12">
    <location>
        <begin position="717"/>
        <end position="736"/>
    </location>
</feature>
<protein>
    <recommendedName>
        <fullName evidence="13">NAC domain-containing protein</fullName>
    </recommendedName>
</protein>
<evidence type="ECO:0000256" key="3">
    <source>
        <dbReference type="ARBA" id="ARBA00022692"/>
    </source>
</evidence>
<gene>
    <name evidence="14" type="ORF">H5410_017209</name>
</gene>
<feature type="region of interest" description="Disordered" evidence="11">
    <location>
        <begin position="283"/>
        <end position="303"/>
    </location>
</feature>
<proteinExistence type="predicted"/>
<feature type="domain" description="NAC" evidence="13">
    <location>
        <begin position="28"/>
        <end position="179"/>
    </location>
</feature>
<dbReference type="GO" id="GO:0016020">
    <property type="term" value="C:membrane"/>
    <property type="evidence" value="ECO:0007669"/>
    <property type="project" value="UniProtKB-SubCell"/>
</dbReference>
<dbReference type="PROSITE" id="PS51005">
    <property type="entry name" value="NAC"/>
    <property type="match status" value="1"/>
</dbReference>
<evidence type="ECO:0000256" key="2">
    <source>
        <dbReference type="ARBA" id="ARBA00004167"/>
    </source>
</evidence>
<organism evidence="14 15">
    <name type="scientific">Solanum commersonii</name>
    <name type="common">Commerson's wild potato</name>
    <name type="synonym">Commerson's nightshade</name>
    <dbReference type="NCBI Taxonomy" id="4109"/>
    <lineage>
        <taxon>Eukaryota</taxon>
        <taxon>Viridiplantae</taxon>
        <taxon>Streptophyta</taxon>
        <taxon>Embryophyta</taxon>
        <taxon>Tracheophyta</taxon>
        <taxon>Spermatophyta</taxon>
        <taxon>Magnoliopsida</taxon>
        <taxon>eudicotyledons</taxon>
        <taxon>Gunneridae</taxon>
        <taxon>Pentapetalae</taxon>
        <taxon>asterids</taxon>
        <taxon>lamiids</taxon>
        <taxon>Solanales</taxon>
        <taxon>Solanaceae</taxon>
        <taxon>Solanoideae</taxon>
        <taxon>Solaneae</taxon>
        <taxon>Solanum</taxon>
    </lineage>
</organism>
<dbReference type="GO" id="GO:0006355">
    <property type="term" value="P:regulation of DNA-templated transcription"/>
    <property type="evidence" value="ECO:0007669"/>
    <property type="project" value="InterPro"/>
</dbReference>
<evidence type="ECO:0000256" key="5">
    <source>
        <dbReference type="ARBA" id="ARBA00023015"/>
    </source>
</evidence>
<dbReference type="EMBL" id="JACXVP010000003">
    <property type="protein sequence ID" value="KAG5617385.1"/>
    <property type="molecule type" value="Genomic_DNA"/>
</dbReference>